<protein>
    <submittedName>
        <fullName evidence="1">Group III truncated hemoglobin</fullName>
    </submittedName>
</protein>
<dbReference type="CDD" id="cd08916">
    <property type="entry name" value="TrHb3_P"/>
    <property type="match status" value="1"/>
</dbReference>
<dbReference type="InterPro" id="IPR012292">
    <property type="entry name" value="Globin/Proto"/>
</dbReference>
<dbReference type="GO" id="GO:0020037">
    <property type="term" value="F:heme binding"/>
    <property type="evidence" value="ECO:0007669"/>
    <property type="project" value="InterPro"/>
</dbReference>
<dbReference type="InterPro" id="IPR009050">
    <property type="entry name" value="Globin-like_sf"/>
</dbReference>
<dbReference type="EMBL" id="CP155447">
    <property type="protein sequence ID" value="XBH02277.1"/>
    <property type="molecule type" value="Genomic_DNA"/>
</dbReference>
<dbReference type="SUPFAM" id="SSF46458">
    <property type="entry name" value="Globin-like"/>
    <property type="match status" value="1"/>
</dbReference>
<name>A0AAU7CAV5_9BACT</name>
<dbReference type="RefSeq" id="WP_406695019.1">
    <property type="nucleotide sequence ID" value="NZ_CP155447.1"/>
</dbReference>
<dbReference type="Gene3D" id="1.10.490.10">
    <property type="entry name" value="Globins"/>
    <property type="match status" value="1"/>
</dbReference>
<sequence length="162" mass="18385">MERPSSVQATGEPAPQRAYRLSLTEAVGIPHPDAAGITEGRIHDVVVEFYLRARRDGQLGPVFEAHIHDWENHLGRMIDFWSAALLRTGRYSGRPVERHRLIDELREGHFDRWIALFEATVHDLCPPEEAEAFLVRAQRMRDGLTKSLRLVDGATANRESPV</sequence>
<gene>
    <name evidence="1" type="ORF">V5E97_28665</name>
</gene>
<dbReference type="AlphaFoldDB" id="A0AAU7CAV5"/>
<dbReference type="GO" id="GO:0019825">
    <property type="term" value="F:oxygen binding"/>
    <property type="evidence" value="ECO:0007669"/>
    <property type="project" value="InterPro"/>
</dbReference>
<organism evidence="1">
    <name type="scientific">Singulisphaera sp. Ch08</name>
    <dbReference type="NCBI Taxonomy" id="3120278"/>
    <lineage>
        <taxon>Bacteria</taxon>
        <taxon>Pseudomonadati</taxon>
        <taxon>Planctomycetota</taxon>
        <taxon>Planctomycetia</taxon>
        <taxon>Isosphaerales</taxon>
        <taxon>Isosphaeraceae</taxon>
        <taxon>Singulisphaera</taxon>
    </lineage>
</organism>
<accession>A0AAU7CAV5</accession>
<proteinExistence type="predicted"/>
<evidence type="ECO:0000313" key="1">
    <source>
        <dbReference type="EMBL" id="XBH02277.1"/>
    </source>
</evidence>
<reference evidence="1" key="1">
    <citation type="submission" date="2024-05" db="EMBL/GenBank/DDBJ databases">
        <title>Planctomycetes of the genus Singulisphaera possess chitinolytic capabilities.</title>
        <authorList>
            <person name="Ivanova A."/>
        </authorList>
    </citation>
    <scope>NUCLEOTIDE SEQUENCE</scope>
    <source>
        <strain evidence="1">Ch08T</strain>
    </source>
</reference>